<dbReference type="GO" id="GO:0003743">
    <property type="term" value="F:translation initiation factor activity"/>
    <property type="evidence" value="ECO:0007669"/>
    <property type="project" value="InterPro"/>
</dbReference>
<accession>A0A6C0AI18</accession>
<organism evidence="1">
    <name type="scientific">viral metagenome</name>
    <dbReference type="NCBI Taxonomy" id="1070528"/>
    <lineage>
        <taxon>unclassified sequences</taxon>
        <taxon>metagenomes</taxon>
        <taxon>organismal metagenomes</taxon>
    </lineage>
</organism>
<sequence>MGSSIETTKLQYSWILWYHDPNNKDYSLESYVKIVDVSTPQQFWSVVDTISKEAWESGMFFFMRRGFKPLWDVPENEAGGAWSKKIEDRVVHSTFVNLMVHCITNELMLHRKETLVGITISPKGPFSIVKIWNTTTTVSDSSYLNPGIENFKIGEDVTYTPHKARPK</sequence>
<dbReference type="PANTHER" id="PTHR11960">
    <property type="entry name" value="EUKARYOTIC TRANSLATION INITIATION FACTOR 4E RELATED"/>
    <property type="match status" value="1"/>
</dbReference>
<reference evidence="1" key="1">
    <citation type="journal article" date="2020" name="Nature">
        <title>Giant virus diversity and host interactions through global metagenomics.</title>
        <authorList>
            <person name="Schulz F."/>
            <person name="Roux S."/>
            <person name="Paez-Espino D."/>
            <person name="Jungbluth S."/>
            <person name="Walsh D.A."/>
            <person name="Denef V.J."/>
            <person name="McMahon K.D."/>
            <person name="Konstantinidis K.T."/>
            <person name="Eloe-Fadrosh E.A."/>
            <person name="Kyrpides N.C."/>
            <person name="Woyke T."/>
        </authorList>
    </citation>
    <scope>NUCLEOTIDE SEQUENCE</scope>
    <source>
        <strain evidence="1">GVMAG-S-1035237-23</strain>
    </source>
</reference>
<dbReference type="Pfam" id="PF01652">
    <property type="entry name" value="IF4E"/>
    <property type="match status" value="1"/>
</dbReference>
<name>A0A6C0AI18_9ZZZZ</name>
<dbReference type="AlphaFoldDB" id="A0A6C0AI18"/>
<dbReference type="GO" id="GO:0000340">
    <property type="term" value="F:RNA 7-methylguanosine cap binding"/>
    <property type="evidence" value="ECO:0007669"/>
    <property type="project" value="TreeGrafter"/>
</dbReference>
<dbReference type="Gene3D" id="3.30.760.10">
    <property type="entry name" value="RNA Cap, Translation Initiation Factor Eif4e"/>
    <property type="match status" value="1"/>
</dbReference>
<dbReference type="SUPFAM" id="SSF55418">
    <property type="entry name" value="eIF4e-like"/>
    <property type="match status" value="1"/>
</dbReference>
<protein>
    <recommendedName>
        <fullName evidence="2">Eukaryotic translation initiation factor 4E</fullName>
    </recommendedName>
</protein>
<dbReference type="InterPro" id="IPR023398">
    <property type="entry name" value="TIF_eIF4e-like"/>
</dbReference>
<evidence type="ECO:0000313" key="1">
    <source>
        <dbReference type="EMBL" id="QHS79457.1"/>
    </source>
</evidence>
<dbReference type="InterPro" id="IPR001040">
    <property type="entry name" value="TIF_eIF_4E"/>
</dbReference>
<dbReference type="EMBL" id="MN740643">
    <property type="protein sequence ID" value="QHS79457.1"/>
    <property type="molecule type" value="Genomic_DNA"/>
</dbReference>
<proteinExistence type="predicted"/>
<evidence type="ECO:0008006" key="2">
    <source>
        <dbReference type="Google" id="ProtNLM"/>
    </source>
</evidence>
<dbReference type="GO" id="GO:0016281">
    <property type="term" value="C:eukaryotic translation initiation factor 4F complex"/>
    <property type="evidence" value="ECO:0007669"/>
    <property type="project" value="TreeGrafter"/>
</dbReference>